<feature type="region of interest" description="Disordered" evidence="1">
    <location>
        <begin position="1"/>
        <end position="24"/>
    </location>
</feature>
<feature type="non-terminal residue" evidence="2">
    <location>
        <position position="1"/>
    </location>
</feature>
<reference evidence="2" key="1">
    <citation type="submission" date="2020-07" db="EMBL/GenBank/DDBJ databases">
        <authorList>
            <person name="Nazaruddin N."/>
        </authorList>
    </citation>
    <scope>NUCLEOTIDE SEQUENCE</scope>
</reference>
<name>A0A6V7HEP1_9HYME</name>
<organism evidence="2 3">
    <name type="scientific">Heterotrigona itama</name>
    <dbReference type="NCBI Taxonomy" id="395501"/>
    <lineage>
        <taxon>Eukaryota</taxon>
        <taxon>Metazoa</taxon>
        <taxon>Ecdysozoa</taxon>
        <taxon>Arthropoda</taxon>
        <taxon>Hexapoda</taxon>
        <taxon>Insecta</taxon>
        <taxon>Pterygota</taxon>
        <taxon>Neoptera</taxon>
        <taxon>Endopterygota</taxon>
        <taxon>Hymenoptera</taxon>
        <taxon>Apocrita</taxon>
        <taxon>Aculeata</taxon>
        <taxon>Apoidea</taxon>
        <taxon>Anthophila</taxon>
        <taxon>Apidae</taxon>
        <taxon>Heterotrigona</taxon>
    </lineage>
</organism>
<sequence length="108" mass="12692">YGAPKILAKNSGKQNNNRVANPREDFAARFTSGRDFERNEDKPGASWRAYRITESPSFRHQGHTYYHYHVRQDRHVLVFRREESSRNVLNLPRVTMISQFAQNRLTDG</sequence>
<evidence type="ECO:0000313" key="3">
    <source>
        <dbReference type="Proteomes" id="UP000752696"/>
    </source>
</evidence>
<comment type="caution">
    <text evidence="2">The sequence shown here is derived from an EMBL/GenBank/DDBJ whole genome shotgun (WGS) entry which is preliminary data.</text>
</comment>
<accession>A0A6V7HEP1</accession>
<dbReference type="AlphaFoldDB" id="A0A6V7HEP1"/>
<keyword evidence="3" id="KW-1185">Reference proteome</keyword>
<evidence type="ECO:0000256" key="1">
    <source>
        <dbReference type="SAM" id="MobiDB-lite"/>
    </source>
</evidence>
<proteinExistence type="predicted"/>
<gene>
    <name evidence="2" type="ORF">MHI_LOCUS820610</name>
</gene>
<protein>
    <submittedName>
        <fullName evidence="2">Uncharacterized protein</fullName>
    </submittedName>
</protein>
<dbReference type="EMBL" id="CAJDYZ010010960">
    <property type="protein sequence ID" value="CAD1478689.1"/>
    <property type="molecule type" value="Genomic_DNA"/>
</dbReference>
<evidence type="ECO:0000313" key="2">
    <source>
        <dbReference type="EMBL" id="CAD1478689.1"/>
    </source>
</evidence>
<dbReference type="OrthoDB" id="10571917at2759"/>
<dbReference type="Proteomes" id="UP000752696">
    <property type="component" value="Unassembled WGS sequence"/>
</dbReference>